<gene>
    <name evidence="9" type="ORF">JTE90_025069</name>
</gene>
<keyword evidence="2" id="KW-0548">Nucleotidyltransferase</keyword>
<dbReference type="SUPFAM" id="SSF56672">
    <property type="entry name" value="DNA/RNA polymerases"/>
    <property type="match status" value="1"/>
</dbReference>
<evidence type="ECO:0000256" key="5">
    <source>
        <dbReference type="ARBA" id="ARBA00022918"/>
    </source>
</evidence>
<keyword evidence="4" id="KW-0378">Hydrolase</keyword>
<dbReference type="InterPro" id="IPR012337">
    <property type="entry name" value="RNaseH-like_sf"/>
</dbReference>
<dbReference type="Pfam" id="PF17919">
    <property type="entry name" value="RT_RNaseH_2"/>
    <property type="match status" value="1"/>
</dbReference>
<dbReference type="InterPro" id="IPR043502">
    <property type="entry name" value="DNA/RNA_pol_sf"/>
</dbReference>
<dbReference type="GO" id="GO:0004519">
    <property type="term" value="F:endonuclease activity"/>
    <property type="evidence" value="ECO:0007669"/>
    <property type="project" value="UniProtKB-KW"/>
</dbReference>
<dbReference type="Gene3D" id="3.10.20.370">
    <property type="match status" value="1"/>
</dbReference>
<dbReference type="InterPro" id="IPR050951">
    <property type="entry name" value="Retrovirus_Pol_polyprotein"/>
</dbReference>
<protein>
    <recommendedName>
        <fullName evidence="1">RNA-directed DNA polymerase</fullName>
        <ecNumber evidence="1">2.7.7.49</ecNumber>
    </recommendedName>
</protein>
<evidence type="ECO:0000256" key="4">
    <source>
        <dbReference type="ARBA" id="ARBA00022759"/>
    </source>
</evidence>
<dbReference type="FunFam" id="3.30.420.10:FF:000032">
    <property type="entry name" value="Retrovirus-related Pol polyprotein from transposon 297-like Protein"/>
    <property type="match status" value="1"/>
</dbReference>
<dbReference type="GO" id="GO:0015074">
    <property type="term" value="P:DNA integration"/>
    <property type="evidence" value="ECO:0007669"/>
    <property type="project" value="InterPro"/>
</dbReference>
<evidence type="ECO:0000259" key="7">
    <source>
        <dbReference type="PROSITE" id="PS50878"/>
    </source>
</evidence>
<dbReference type="InterPro" id="IPR001584">
    <property type="entry name" value="Integrase_cat-core"/>
</dbReference>
<dbReference type="PROSITE" id="PS50878">
    <property type="entry name" value="RT_POL"/>
    <property type="match status" value="1"/>
</dbReference>
<dbReference type="EC" id="2.7.7.49" evidence="1"/>
<accession>A0AAV6U716</accession>
<evidence type="ECO:0000256" key="6">
    <source>
        <dbReference type="ARBA" id="ARBA00023268"/>
    </source>
</evidence>
<dbReference type="Pfam" id="PF00078">
    <property type="entry name" value="RVT_1"/>
    <property type="match status" value="1"/>
</dbReference>
<evidence type="ECO:0000313" key="9">
    <source>
        <dbReference type="EMBL" id="KAG8179736.1"/>
    </source>
</evidence>
<evidence type="ECO:0000256" key="1">
    <source>
        <dbReference type="ARBA" id="ARBA00012493"/>
    </source>
</evidence>
<dbReference type="Gene3D" id="3.30.70.270">
    <property type="match status" value="2"/>
</dbReference>
<dbReference type="PANTHER" id="PTHR37984">
    <property type="entry name" value="PROTEIN CBG26694"/>
    <property type="match status" value="1"/>
</dbReference>
<dbReference type="CDD" id="cd00064">
    <property type="entry name" value="FU"/>
    <property type="match status" value="1"/>
</dbReference>
<dbReference type="InterPro" id="IPR036397">
    <property type="entry name" value="RNaseH_sf"/>
</dbReference>
<dbReference type="GO" id="GO:0003676">
    <property type="term" value="F:nucleic acid binding"/>
    <property type="evidence" value="ECO:0007669"/>
    <property type="project" value="InterPro"/>
</dbReference>
<dbReference type="InterPro" id="IPR041577">
    <property type="entry name" value="RT_RNaseH_2"/>
</dbReference>
<keyword evidence="4" id="KW-0255">Endonuclease</keyword>
<dbReference type="InterPro" id="IPR043128">
    <property type="entry name" value="Rev_trsase/Diguanyl_cyclase"/>
</dbReference>
<organism evidence="9 10">
    <name type="scientific">Oedothorax gibbosus</name>
    <dbReference type="NCBI Taxonomy" id="931172"/>
    <lineage>
        <taxon>Eukaryota</taxon>
        <taxon>Metazoa</taxon>
        <taxon>Ecdysozoa</taxon>
        <taxon>Arthropoda</taxon>
        <taxon>Chelicerata</taxon>
        <taxon>Arachnida</taxon>
        <taxon>Araneae</taxon>
        <taxon>Araneomorphae</taxon>
        <taxon>Entelegynae</taxon>
        <taxon>Araneoidea</taxon>
        <taxon>Linyphiidae</taxon>
        <taxon>Erigoninae</taxon>
        <taxon>Oedothorax</taxon>
    </lineage>
</organism>
<evidence type="ECO:0000256" key="3">
    <source>
        <dbReference type="ARBA" id="ARBA00022722"/>
    </source>
</evidence>
<keyword evidence="10" id="KW-1185">Reference proteome</keyword>
<feature type="domain" description="Integrase catalytic" evidence="8">
    <location>
        <begin position="308"/>
        <end position="435"/>
    </location>
</feature>
<evidence type="ECO:0000256" key="2">
    <source>
        <dbReference type="ARBA" id="ARBA00022695"/>
    </source>
</evidence>
<feature type="domain" description="Reverse transcriptase" evidence="7">
    <location>
        <begin position="1"/>
        <end position="58"/>
    </location>
</feature>
<dbReference type="PANTHER" id="PTHR37984:SF5">
    <property type="entry name" value="PROTEIN NYNRIN-LIKE"/>
    <property type="match status" value="1"/>
</dbReference>
<dbReference type="Proteomes" id="UP000827092">
    <property type="component" value="Unassembled WGS sequence"/>
</dbReference>
<keyword evidence="3" id="KW-0540">Nuclease</keyword>
<dbReference type="Pfam" id="PF00665">
    <property type="entry name" value="rve"/>
    <property type="match status" value="1"/>
</dbReference>
<dbReference type="Gene3D" id="3.30.420.10">
    <property type="entry name" value="Ribonuclease H-like superfamily/Ribonuclease H"/>
    <property type="match status" value="1"/>
</dbReference>
<dbReference type="FunFam" id="3.10.20.370:FF:000001">
    <property type="entry name" value="Retrovirus-related Pol polyprotein from transposon 17.6-like protein"/>
    <property type="match status" value="1"/>
</dbReference>
<dbReference type="GO" id="GO:0042575">
    <property type="term" value="C:DNA polymerase complex"/>
    <property type="evidence" value="ECO:0007669"/>
    <property type="project" value="UniProtKB-ARBA"/>
</dbReference>
<dbReference type="InterPro" id="IPR000477">
    <property type="entry name" value="RT_dom"/>
</dbReference>
<keyword evidence="5" id="KW-0695">RNA-directed DNA polymerase</keyword>
<sequence>MEACLVYLDDIVIVGKEFNDHLINIRKVLTKLRYAGLKLSLSKCHFFRREVKYLGHIVSSAGVQTDPDKTEAVKNWPRPKDVHVLRSFLGLSTYYRRFVKGFSMIARPLHRLTEKQQKFTWTSECDEAFDYLKSVMTSASILAYPEPDKMFILDTDASKEGIGAVLSQEIDGKERVIAYFSKSLSKPERNYCVRRKELLAIVKAVEHFHHYLYGRRFLVRTDHASLTWLLNFKFQEGQIARWNQRLQEYDIKIEYRKGSSHGNADSLSRRPCPETCKHCTNAESKTCSTCTARKGPNTRTRGRLQRYNVGAPFERIAIDVLGPLPQTTNGNKYILVVMDYFTKWPEAYVIPNQEATTVAEALLRDWIGRFGVPLLLHSDQLTNFTSAVFTGLMELLGVTKTRTTPLHPQSDGMVERLNRTILNHLSLFTHRNQND</sequence>
<dbReference type="SUPFAM" id="SSF53098">
    <property type="entry name" value="Ribonuclease H-like"/>
    <property type="match status" value="1"/>
</dbReference>
<reference evidence="9 10" key="1">
    <citation type="journal article" date="2022" name="Nat. Ecol. Evol.">
        <title>A masculinizing supergene underlies an exaggerated male reproductive morph in a spider.</title>
        <authorList>
            <person name="Hendrickx F."/>
            <person name="De Corte Z."/>
            <person name="Sonet G."/>
            <person name="Van Belleghem S.M."/>
            <person name="Kostlbacher S."/>
            <person name="Vangestel C."/>
        </authorList>
    </citation>
    <scope>NUCLEOTIDE SEQUENCE [LARGE SCALE GENOMIC DNA]</scope>
    <source>
        <strain evidence="9">W744_W776</strain>
    </source>
</reference>
<evidence type="ECO:0000259" key="8">
    <source>
        <dbReference type="PROSITE" id="PS50994"/>
    </source>
</evidence>
<proteinExistence type="predicted"/>
<dbReference type="AlphaFoldDB" id="A0AAV6U716"/>
<dbReference type="PROSITE" id="PS50994">
    <property type="entry name" value="INTEGRASE"/>
    <property type="match status" value="1"/>
</dbReference>
<keyword evidence="6" id="KW-0511">Multifunctional enzyme</keyword>
<dbReference type="CDD" id="cd09274">
    <property type="entry name" value="RNase_HI_RT_Ty3"/>
    <property type="match status" value="1"/>
</dbReference>
<evidence type="ECO:0000313" key="10">
    <source>
        <dbReference type="Proteomes" id="UP000827092"/>
    </source>
</evidence>
<comment type="caution">
    <text evidence="9">The sequence shown here is derived from an EMBL/GenBank/DDBJ whole genome shotgun (WGS) entry which is preliminary data.</text>
</comment>
<dbReference type="InterPro" id="IPR006212">
    <property type="entry name" value="Furin_repeat"/>
</dbReference>
<dbReference type="FunFam" id="3.30.70.270:FF:000020">
    <property type="entry name" value="Transposon Tf2-6 polyprotein-like Protein"/>
    <property type="match status" value="1"/>
</dbReference>
<keyword evidence="2" id="KW-0808">Transferase</keyword>
<dbReference type="GO" id="GO:0003964">
    <property type="term" value="F:RNA-directed DNA polymerase activity"/>
    <property type="evidence" value="ECO:0007669"/>
    <property type="project" value="UniProtKB-KW"/>
</dbReference>
<name>A0AAV6U716_9ARAC</name>
<dbReference type="EMBL" id="JAFNEN010000605">
    <property type="protein sequence ID" value="KAG8179736.1"/>
    <property type="molecule type" value="Genomic_DNA"/>
</dbReference>